<feature type="transmembrane region" description="Helical" evidence="8">
    <location>
        <begin position="442"/>
        <end position="464"/>
    </location>
</feature>
<evidence type="ECO:0000256" key="8">
    <source>
        <dbReference type="SAM" id="Phobius"/>
    </source>
</evidence>
<keyword evidence="3" id="KW-0813">Transport</keyword>
<dbReference type="PANTHER" id="PTHR42718:SF9">
    <property type="entry name" value="MAJOR FACILITATOR SUPERFAMILY MULTIDRUG TRANSPORTER MFSC"/>
    <property type="match status" value="1"/>
</dbReference>
<accession>A0A1M7J5C1</accession>
<evidence type="ECO:0000313" key="10">
    <source>
        <dbReference type="EMBL" id="SHM47617.1"/>
    </source>
</evidence>
<dbReference type="InterPro" id="IPR011701">
    <property type="entry name" value="MFS"/>
</dbReference>
<keyword evidence="4" id="KW-1003">Cell membrane</keyword>
<evidence type="ECO:0000256" key="1">
    <source>
        <dbReference type="ARBA" id="ARBA00004651"/>
    </source>
</evidence>
<gene>
    <name evidence="10" type="ORF">SAMN02745189_02210</name>
</gene>
<dbReference type="STRING" id="1123231.SAMN02745189_02210"/>
<proteinExistence type="inferred from homology"/>
<dbReference type="Proteomes" id="UP000184206">
    <property type="component" value="Unassembled WGS sequence"/>
</dbReference>
<keyword evidence="7 8" id="KW-0472">Membrane</keyword>
<dbReference type="GO" id="GO:0022857">
    <property type="term" value="F:transmembrane transporter activity"/>
    <property type="evidence" value="ECO:0007669"/>
    <property type="project" value="InterPro"/>
</dbReference>
<dbReference type="Gene3D" id="1.20.1250.20">
    <property type="entry name" value="MFS general substrate transporter like domains"/>
    <property type="match status" value="1"/>
</dbReference>
<evidence type="ECO:0000256" key="7">
    <source>
        <dbReference type="ARBA" id="ARBA00023136"/>
    </source>
</evidence>
<evidence type="ECO:0000256" key="2">
    <source>
        <dbReference type="ARBA" id="ARBA00008537"/>
    </source>
</evidence>
<dbReference type="EMBL" id="FRCF01000012">
    <property type="protein sequence ID" value="SHM47617.1"/>
    <property type="molecule type" value="Genomic_DNA"/>
</dbReference>
<protein>
    <submittedName>
        <fullName evidence="10">Drug resistance transporter, EmrB/QacA subfamily</fullName>
    </submittedName>
</protein>
<dbReference type="GO" id="GO:0005886">
    <property type="term" value="C:plasma membrane"/>
    <property type="evidence" value="ECO:0007669"/>
    <property type="project" value="UniProtKB-SubCell"/>
</dbReference>
<keyword evidence="5 8" id="KW-0812">Transmembrane</keyword>
<feature type="domain" description="Major facilitator superfamily (MFS) profile" evidence="9">
    <location>
        <begin position="13"/>
        <end position="469"/>
    </location>
</feature>
<dbReference type="CDD" id="cd17503">
    <property type="entry name" value="MFS_LmrB_MDR_like"/>
    <property type="match status" value="1"/>
</dbReference>
<feature type="transmembrane region" description="Helical" evidence="8">
    <location>
        <begin position="12"/>
        <end position="31"/>
    </location>
</feature>
<dbReference type="PROSITE" id="PS50850">
    <property type="entry name" value="MFS"/>
    <property type="match status" value="1"/>
</dbReference>
<keyword evidence="11" id="KW-1185">Reference proteome</keyword>
<feature type="transmembrane region" description="Helical" evidence="8">
    <location>
        <begin position="167"/>
        <end position="187"/>
    </location>
</feature>
<feature type="transmembrane region" description="Helical" evidence="8">
    <location>
        <begin position="51"/>
        <end position="71"/>
    </location>
</feature>
<dbReference type="SUPFAM" id="SSF103473">
    <property type="entry name" value="MFS general substrate transporter"/>
    <property type="match status" value="1"/>
</dbReference>
<dbReference type="RefSeq" id="WP_072710635.1">
    <property type="nucleotide sequence ID" value="NZ_FRCF01000012.1"/>
</dbReference>
<dbReference type="NCBIfam" id="TIGR00711">
    <property type="entry name" value="efflux_EmrB"/>
    <property type="match status" value="1"/>
</dbReference>
<evidence type="ECO:0000256" key="3">
    <source>
        <dbReference type="ARBA" id="ARBA00022448"/>
    </source>
</evidence>
<dbReference type="InterPro" id="IPR004638">
    <property type="entry name" value="EmrB-like"/>
</dbReference>
<dbReference type="PANTHER" id="PTHR42718">
    <property type="entry name" value="MAJOR FACILITATOR SUPERFAMILY MULTIDRUG TRANSPORTER MFSC"/>
    <property type="match status" value="1"/>
</dbReference>
<feature type="transmembrane region" description="Helical" evidence="8">
    <location>
        <begin position="83"/>
        <end position="105"/>
    </location>
</feature>
<sequence>MPPQHEKKPDYKLIIILLSGAFVSFLSNTFLNVALPSIKDEFDVSTATVQWVTTAYMLVSGVVIPTTAFLMQKFSARKLFLTALGLFLTGTIIAGFSPTFSVLIAGRMTQAAGSAILMPLLMNVMITSFPPEKRGTAMGVFSLVMFFAPAIGPTLSGIVVQTLSWHWLFYMMIPVLLIVLAVGYFQLPEVGNKYKAKIDIPSVILSTIGFGGILYGFSSAGNSGWMSLDVMLSLLIGIIAVYFYVMKQVKMEAPMLDFKVYTYPMYRLSAIIIGVNNMALFSGMILMPIFLQEIQGVSPVETGLLLLPGALIMGFLSPLSGKLFDMFGPRVLAFTGLALAASTTFFFSQLEVTTGFGFLLTIYAIRAFGMTLVMTPVMTNGMNDLPPALTPHGSSLNSMLQQVSGAVGTALLISIMQSFSNYRMAGFTNPTPDQVNQAMLDGINLSFLIASILLLISMILSLFLKRVDARATYEEGAARGRMVDQDELPGEK</sequence>
<feature type="transmembrane region" description="Helical" evidence="8">
    <location>
        <begin position="199"/>
        <end position="218"/>
    </location>
</feature>
<dbReference type="Gene3D" id="1.20.1720.10">
    <property type="entry name" value="Multidrug resistance protein D"/>
    <property type="match status" value="1"/>
</dbReference>
<comment type="subcellular location">
    <subcellularLocation>
        <location evidence="1">Cell membrane</location>
        <topology evidence="1">Multi-pass membrane protein</topology>
    </subcellularLocation>
</comment>
<evidence type="ECO:0000313" key="11">
    <source>
        <dbReference type="Proteomes" id="UP000184206"/>
    </source>
</evidence>
<feature type="transmembrane region" description="Helical" evidence="8">
    <location>
        <begin position="266"/>
        <end position="290"/>
    </location>
</feature>
<evidence type="ECO:0000256" key="4">
    <source>
        <dbReference type="ARBA" id="ARBA00022475"/>
    </source>
</evidence>
<dbReference type="AlphaFoldDB" id="A0A1M7J5C1"/>
<name>A0A1M7J5C1_9BACL</name>
<feature type="transmembrane region" description="Helical" evidence="8">
    <location>
        <begin position="111"/>
        <end position="129"/>
    </location>
</feature>
<organism evidence="10 11">
    <name type="scientific">Lacicoccus alkaliphilus DSM 16010</name>
    <dbReference type="NCBI Taxonomy" id="1123231"/>
    <lineage>
        <taxon>Bacteria</taxon>
        <taxon>Bacillati</taxon>
        <taxon>Bacillota</taxon>
        <taxon>Bacilli</taxon>
        <taxon>Bacillales</taxon>
        <taxon>Salinicoccaceae</taxon>
        <taxon>Lacicoccus</taxon>
    </lineage>
</organism>
<evidence type="ECO:0000259" key="9">
    <source>
        <dbReference type="PROSITE" id="PS50850"/>
    </source>
</evidence>
<feature type="transmembrane region" description="Helical" evidence="8">
    <location>
        <begin position="331"/>
        <end position="350"/>
    </location>
</feature>
<keyword evidence="6 8" id="KW-1133">Transmembrane helix</keyword>
<reference evidence="10 11" key="1">
    <citation type="submission" date="2016-11" db="EMBL/GenBank/DDBJ databases">
        <authorList>
            <person name="Jaros S."/>
            <person name="Januszkiewicz K."/>
            <person name="Wedrychowicz H."/>
        </authorList>
    </citation>
    <scope>NUCLEOTIDE SEQUENCE [LARGE SCALE GENOMIC DNA]</scope>
    <source>
        <strain evidence="10 11">DSM 16010</strain>
    </source>
</reference>
<dbReference type="InterPro" id="IPR036259">
    <property type="entry name" value="MFS_trans_sf"/>
</dbReference>
<feature type="transmembrane region" description="Helical" evidence="8">
    <location>
        <begin position="141"/>
        <end position="161"/>
    </location>
</feature>
<feature type="transmembrane region" description="Helical" evidence="8">
    <location>
        <begin position="356"/>
        <end position="378"/>
    </location>
</feature>
<comment type="similarity">
    <text evidence="2">Belongs to the major facilitator superfamily. EmrB family.</text>
</comment>
<dbReference type="Pfam" id="PF07690">
    <property type="entry name" value="MFS_1"/>
    <property type="match status" value="1"/>
</dbReference>
<feature type="transmembrane region" description="Helical" evidence="8">
    <location>
        <begin position="224"/>
        <end position="245"/>
    </location>
</feature>
<evidence type="ECO:0000256" key="5">
    <source>
        <dbReference type="ARBA" id="ARBA00022692"/>
    </source>
</evidence>
<dbReference type="OrthoDB" id="9816041at2"/>
<dbReference type="InterPro" id="IPR020846">
    <property type="entry name" value="MFS_dom"/>
</dbReference>
<evidence type="ECO:0000256" key="6">
    <source>
        <dbReference type="ARBA" id="ARBA00022989"/>
    </source>
</evidence>
<dbReference type="PRINTS" id="PR01036">
    <property type="entry name" value="TCRTETB"/>
</dbReference>